<dbReference type="CDD" id="cd11660">
    <property type="entry name" value="SANT_TRF"/>
    <property type="match status" value="1"/>
</dbReference>
<name>A0A922DYB1_CARIL</name>
<protein>
    <recommendedName>
        <fullName evidence="2">Telomere repeat-binding protein 1-6-like ubiquitin-like domain-containing protein</fullName>
    </recommendedName>
</protein>
<comment type="caution">
    <text evidence="3">The sequence shown here is derived from an EMBL/GenBank/DDBJ whole genome shotgun (WGS) entry which is preliminary data.</text>
</comment>
<organism evidence="3 4">
    <name type="scientific">Carya illinoinensis</name>
    <name type="common">Pecan</name>
    <dbReference type="NCBI Taxonomy" id="32201"/>
    <lineage>
        <taxon>Eukaryota</taxon>
        <taxon>Viridiplantae</taxon>
        <taxon>Streptophyta</taxon>
        <taxon>Embryophyta</taxon>
        <taxon>Tracheophyta</taxon>
        <taxon>Spermatophyta</taxon>
        <taxon>Magnoliopsida</taxon>
        <taxon>eudicotyledons</taxon>
        <taxon>Gunneridae</taxon>
        <taxon>Pentapetalae</taxon>
        <taxon>rosids</taxon>
        <taxon>fabids</taxon>
        <taxon>Fagales</taxon>
        <taxon>Juglandaceae</taxon>
        <taxon>Carya</taxon>
    </lineage>
</organism>
<dbReference type="GO" id="GO:0043565">
    <property type="term" value="F:sequence-specific DNA binding"/>
    <property type="evidence" value="ECO:0007669"/>
    <property type="project" value="UniProtKB-ARBA"/>
</dbReference>
<dbReference type="Proteomes" id="UP000811246">
    <property type="component" value="Chromosome 10"/>
</dbReference>
<reference evidence="3" key="1">
    <citation type="submission" date="2021-01" db="EMBL/GenBank/DDBJ databases">
        <authorList>
            <person name="Lovell J.T."/>
            <person name="Bentley N."/>
            <person name="Bhattarai G."/>
            <person name="Jenkins J.W."/>
            <person name="Sreedasyam A."/>
            <person name="Alarcon Y."/>
            <person name="Bock C."/>
            <person name="Boston L."/>
            <person name="Carlson J."/>
            <person name="Cervantes K."/>
            <person name="Clermont K."/>
            <person name="Krom N."/>
            <person name="Kubenka K."/>
            <person name="Mamidi S."/>
            <person name="Mattison C."/>
            <person name="Monteros M."/>
            <person name="Pisani C."/>
            <person name="Plott C."/>
            <person name="Rajasekar S."/>
            <person name="Rhein H.S."/>
            <person name="Rohla C."/>
            <person name="Song M."/>
            <person name="Hilaire R.S."/>
            <person name="Shu S."/>
            <person name="Wells L."/>
            <person name="Wang X."/>
            <person name="Webber J."/>
            <person name="Heerema R.J."/>
            <person name="Klein P."/>
            <person name="Conner P."/>
            <person name="Grauke L."/>
            <person name="Grimwood J."/>
            <person name="Schmutz J."/>
            <person name="Randall J.J."/>
        </authorList>
    </citation>
    <scope>NUCLEOTIDE SEQUENCE</scope>
    <source>
        <tissue evidence="3">Leaf</tissue>
    </source>
</reference>
<evidence type="ECO:0000313" key="4">
    <source>
        <dbReference type="Proteomes" id="UP000811246"/>
    </source>
</evidence>
<keyword evidence="1" id="KW-0238">DNA-binding</keyword>
<sequence>MRRLDYGFTGYQVPVVPRASRSSRGRGQIRKKCEDNQIRGFGILSSVAGNLSQGSESLVPTNAACVQDLHHIVYANSNRERDEGRSLKQDSCQRGTCDEKFFAFLPGLQGHHKSYKLNEFCHGQNNLILEVGSASGAYDQSEMIFFAEKLATVNSRNNCVSSSNSVIGDSPCFGEFFEDKVGGVLEGKLGDKSYTSISEKDGIIPITGSSEDLIELDREPHALVGSESDVKLSLLDCINHVPCPKHYDNVKVITRDDDENSVRCSQHSTISKSYTPTAGIRERTKKLSASRNWREAQKLKGGQMKPMYCNGTNRHMDERSQNIYPFKKRKFFCQNPPCTSDGGDNRSIAIGASSSVAGQVPPESKGCNVKLSIKSFKVPELFIEIPATATVGSLKRTVMEAVTAILGDGLHVGILLQGKKVKDDNKTLLQTGISQDRKRHSLGFILEPRHAQITPPACTEDQSWLPGCTPQDLSRHSAPLTLQPGISYVSPNPLLLNLGRCPESNISIVPSLADNSTATDMPETQAMVAVPSIGMEALAVVPFCRKSNPEFVRRRIRRPFSASEVEALVQAVEKLGTGRWRDVKLCAFDSEKHRTYVDLKVSDLRFLDLQMSASIDRCTTSWCLVFPFCRCLKSVTVSKYLMVLSPELPQPTPCCPPATSYFIFGLFPTI</sequence>
<dbReference type="PANTHER" id="PTHR21717">
    <property type="entry name" value="TELOMERIC REPEAT BINDING PROTEIN"/>
    <property type="match status" value="1"/>
</dbReference>
<dbReference type="InterPro" id="IPR057625">
    <property type="entry name" value="TPR1-6-like_ubiquitin"/>
</dbReference>
<dbReference type="AlphaFoldDB" id="A0A922DYB1"/>
<dbReference type="InterPro" id="IPR031105">
    <property type="entry name" value="TRP_plant"/>
</dbReference>
<accession>A0A922DYB1</accession>
<dbReference type="PANTHER" id="PTHR21717:SF70">
    <property type="entry name" value="TELOMERE REPEAT-BINDING PROTEIN 2-RELATED"/>
    <property type="match status" value="1"/>
</dbReference>
<feature type="domain" description="Telomere repeat-binding protein 1-6-like ubiquitin-like" evidence="2">
    <location>
        <begin position="368"/>
        <end position="436"/>
    </location>
</feature>
<evidence type="ECO:0000313" key="3">
    <source>
        <dbReference type="EMBL" id="KAG6693029.1"/>
    </source>
</evidence>
<dbReference type="EMBL" id="CM031834">
    <property type="protein sequence ID" value="KAG6693029.1"/>
    <property type="molecule type" value="Genomic_DNA"/>
</dbReference>
<proteinExistence type="predicted"/>
<evidence type="ECO:0000256" key="1">
    <source>
        <dbReference type="ARBA" id="ARBA00023125"/>
    </source>
</evidence>
<dbReference type="Pfam" id="PF23603">
    <property type="entry name" value="Ubiquitin_TPR1"/>
    <property type="match status" value="1"/>
</dbReference>
<evidence type="ECO:0000259" key="2">
    <source>
        <dbReference type="Pfam" id="PF23603"/>
    </source>
</evidence>
<gene>
    <name evidence="3" type="ORF">I3842_10G143400</name>
</gene>